<protein>
    <submittedName>
        <fullName evidence="2">Uncharacterized protein</fullName>
    </submittedName>
</protein>
<name>A0A9P8IGB5_9PEZI</name>
<organism evidence="2 3">
    <name type="scientific">Trichoglossum hirsutum</name>
    <dbReference type="NCBI Taxonomy" id="265104"/>
    <lineage>
        <taxon>Eukaryota</taxon>
        <taxon>Fungi</taxon>
        <taxon>Dikarya</taxon>
        <taxon>Ascomycota</taxon>
        <taxon>Pezizomycotina</taxon>
        <taxon>Geoglossomycetes</taxon>
        <taxon>Geoglossales</taxon>
        <taxon>Geoglossaceae</taxon>
        <taxon>Trichoglossum</taxon>
    </lineage>
</organism>
<dbReference type="EMBL" id="JAGHQM010001858">
    <property type="protein sequence ID" value="KAH0551645.1"/>
    <property type="molecule type" value="Genomic_DNA"/>
</dbReference>
<keyword evidence="3" id="KW-1185">Reference proteome</keyword>
<evidence type="ECO:0000256" key="1">
    <source>
        <dbReference type="SAM" id="MobiDB-lite"/>
    </source>
</evidence>
<gene>
    <name evidence="2" type="ORF">GP486_007137</name>
</gene>
<dbReference type="Proteomes" id="UP000750711">
    <property type="component" value="Unassembled WGS sequence"/>
</dbReference>
<comment type="caution">
    <text evidence="2">The sequence shown here is derived from an EMBL/GenBank/DDBJ whole genome shotgun (WGS) entry which is preliminary data.</text>
</comment>
<evidence type="ECO:0000313" key="2">
    <source>
        <dbReference type="EMBL" id="KAH0551645.1"/>
    </source>
</evidence>
<dbReference type="AlphaFoldDB" id="A0A9P8IGB5"/>
<feature type="compositionally biased region" description="Basic and acidic residues" evidence="1">
    <location>
        <begin position="48"/>
        <end position="83"/>
    </location>
</feature>
<accession>A0A9P8IGB5</accession>
<feature type="region of interest" description="Disordered" evidence="1">
    <location>
        <begin position="48"/>
        <end position="93"/>
    </location>
</feature>
<evidence type="ECO:0000313" key="3">
    <source>
        <dbReference type="Proteomes" id="UP000750711"/>
    </source>
</evidence>
<proteinExistence type="predicted"/>
<sequence length="373" mass="41471">MTIKTPSIWPDFELIARKSLLPTGAGRRNLTKLSYILGRAKLESHRKDTFEEAKAKAEGQLKVADGHKSPSNEAKDRLEDVSERAGAVGDRSGEILETAQKKGGEGSSAEAADGHSGGQSKILEAVAAQERSGKYPSVRVGDRAVVDAFKCLRGIFETKVIQEREDQPSYVKHIDSRCKDLNGTLKDIDSTDLWYATPTGDKAKNLGLTILRSVDALNKETKQKVGCVELHIGSFSRRLDLVIEKIMSLEAHIQEKEEKTDFQLDCLEGRTGTTDDRLRAMIAKAKEEKIPENALKYIRTVEEFVEVLFGIVDMMGGDVSRLLHHTGQRQDIMECRPELASKYQAIKEHRDALNIPHNFLSLAEREKDNTDGS</sequence>
<reference evidence="2" key="1">
    <citation type="submission" date="2021-03" db="EMBL/GenBank/DDBJ databases">
        <title>Comparative genomics and phylogenomic investigation of the class Geoglossomycetes provide insights into ecological specialization and systematics.</title>
        <authorList>
            <person name="Melie T."/>
            <person name="Pirro S."/>
            <person name="Miller A.N."/>
            <person name="Quandt A."/>
        </authorList>
    </citation>
    <scope>NUCLEOTIDE SEQUENCE</scope>
    <source>
        <strain evidence="2">CAQ_001_2017</strain>
    </source>
</reference>